<organism evidence="10 11">
    <name type="scientific">Discostella pseudostelligera</name>
    <dbReference type="NCBI Taxonomy" id="259834"/>
    <lineage>
        <taxon>Eukaryota</taxon>
        <taxon>Sar</taxon>
        <taxon>Stramenopiles</taxon>
        <taxon>Ochrophyta</taxon>
        <taxon>Bacillariophyta</taxon>
        <taxon>Coscinodiscophyceae</taxon>
        <taxon>Thalassiosirophycidae</taxon>
        <taxon>Stephanodiscales</taxon>
        <taxon>Stephanodiscaceae</taxon>
        <taxon>Discostella</taxon>
    </lineage>
</organism>
<evidence type="ECO:0000256" key="1">
    <source>
        <dbReference type="ARBA" id="ARBA00004022"/>
    </source>
</evidence>
<evidence type="ECO:0000256" key="9">
    <source>
        <dbReference type="SAM" id="SignalP"/>
    </source>
</evidence>
<evidence type="ECO:0000256" key="2">
    <source>
        <dbReference type="ARBA" id="ARBA00004229"/>
    </source>
</evidence>
<dbReference type="Gene3D" id="1.10.3460.10">
    <property type="entry name" value="Chlorophyll a/b binding protein domain"/>
    <property type="match status" value="1"/>
</dbReference>
<accession>A0ABD3MSF6</accession>
<comment type="similarity">
    <text evidence="3">Belongs to the fucoxanthin chlorophyll protein family.</text>
</comment>
<keyword evidence="7" id="KW-0437">Light-harvesting polypeptide</keyword>
<keyword evidence="11" id="KW-1185">Reference proteome</keyword>
<dbReference type="GO" id="GO:0030076">
    <property type="term" value="C:light-harvesting complex"/>
    <property type="evidence" value="ECO:0007669"/>
    <property type="project" value="UniProtKB-KW"/>
</dbReference>
<dbReference type="GO" id="GO:0009507">
    <property type="term" value="C:chloroplast"/>
    <property type="evidence" value="ECO:0007669"/>
    <property type="project" value="UniProtKB-SubCell"/>
</dbReference>
<feature type="binding site" evidence="8">
    <location>
        <position position="78"/>
    </location>
    <ligand>
        <name>chlorophyll a</name>
        <dbReference type="ChEBI" id="CHEBI:58416"/>
        <label>1</label>
    </ligand>
</feature>
<gene>
    <name evidence="10" type="ORF">ACHAWU_002749</name>
</gene>
<feature type="binding site" evidence="8">
    <location>
        <position position="225"/>
    </location>
    <ligand>
        <name>chlorophyll a</name>
        <dbReference type="ChEBI" id="CHEBI:58416"/>
        <label>1</label>
    </ligand>
</feature>
<dbReference type="AlphaFoldDB" id="A0ABD3MSF6"/>
<keyword evidence="4" id="KW-0150">Chloroplast</keyword>
<feature type="binding site" description="axial binding residue" evidence="8">
    <location>
        <position position="103"/>
    </location>
    <ligand>
        <name>chlorophyll b</name>
        <dbReference type="ChEBI" id="CHEBI:61721"/>
        <label>1</label>
    </ligand>
    <ligandPart>
        <name>Mg</name>
        <dbReference type="ChEBI" id="CHEBI:25107"/>
    </ligandPart>
</feature>
<name>A0ABD3MSF6_9STRA</name>
<dbReference type="Proteomes" id="UP001530293">
    <property type="component" value="Unassembled WGS sequence"/>
</dbReference>
<comment type="subcellular location">
    <subcellularLocation>
        <location evidence="2">Plastid</location>
        <location evidence="2">Chloroplast</location>
    </subcellularLocation>
</comment>
<dbReference type="GO" id="GO:0015979">
    <property type="term" value="P:photosynthesis"/>
    <property type="evidence" value="ECO:0007669"/>
    <property type="project" value="UniProtKB-KW"/>
</dbReference>
<evidence type="ECO:0000313" key="11">
    <source>
        <dbReference type="Proteomes" id="UP001530293"/>
    </source>
</evidence>
<dbReference type="Pfam" id="PF00504">
    <property type="entry name" value="Chloroa_b-bind"/>
    <property type="match status" value="1"/>
</dbReference>
<protein>
    <recommendedName>
        <fullName evidence="12">Chlorophyll a-b binding protein, chloroplastic</fullName>
    </recommendedName>
</protein>
<dbReference type="FunFam" id="1.10.3460.10:FF:000019">
    <property type="entry name" value="Uncharacterized protein"/>
    <property type="match status" value="1"/>
</dbReference>
<keyword evidence="8" id="KW-0157">Chromophore</keyword>
<dbReference type="PANTHER" id="PTHR21649">
    <property type="entry name" value="CHLOROPHYLL A/B BINDING PROTEIN"/>
    <property type="match status" value="1"/>
</dbReference>
<feature type="binding site" evidence="8">
    <location>
        <position position="219"/>
    </location>
    <ligand>
        <name>chlorophyll a</name>
        <dbReference type="ChEBI" id="CHEBI:58416"/>
        <label>1</label>
    </ligand>
</feature>
<sequence>MDEAAHQYQYHHNPITSSLLISTMKLSLLSVLIGSAAAFAPAPSARTSVAVNAGIDDLKSIAEKSNPVLKFYDPLELSSTTIWGNTNDATIAFLRQSEIKHGRVAMAAFVGYIVQSNGIHFPWPIAFDGTPFPSAAGSPPEQWDALSPAAKWQIILFIGFLEWYSEAAGTHYMRGGVPGAYPKFSEFGMIPHPMPFNLYDPFGFSKNRSEEAKANGLIKELNNGRLAMIGILGFISEQRVEGSVPLLKGLVAHYDGETMAPFG</sequence>
<evidence type="ECO:0000313" key="10">
    <source>
        <dbReference type="EMBL" id="KAL3766034.1"/>
    </source>
</evidence>
<dbReference type="SUPFAM" id="SSF103511">
    <property type="entry name" value="Chlorophyll a-b binding protein"/>
    <property type="match status" value="1"/>
</dbReference>
<dbReference type="EMBL" id="JALLBG020000089">
    <property type="protein sequence ID" value="KAL3766034.1"/>
    <property type="molecule type" value="Genomic_DNA"/>
</dbReference>
<keyword evidence="9" id="KW-0732">Signal</keyword>
<feature type="binding site" evidence="8">
    <location>
        <position position="223"/>
    </location>
    <ligand>
        <name>chlorophyll a</name>
        <dbReference type="ChEBI" id="CHEBI:58416"/>
        <label>1</label>
    </ligand>
</feature>
<feature type="signal peptide" evidence="9">
    <location>
        <begin position="1"/>
        <end position="38"/>
    </location>
</feature>
<feature type="binding site" evidence="8">
    <location>
        <position position="98"/>
    </location>
    <ligand>
        <name>chlorophyll a</name>
        <dbReference type="ChEBI" id="CHEBI:58416"/>
        <label>1</label>
    </ligand>
</feature>
<evidence type="ECO:0000256" key="8">
    <source>
        <dbReference type="PIRSR" id="PIRSR601344-1"/>
    </source>
</evidence>
<evidence type="ECO:0000256" key="3">
    <source>
        <dbReference type="ARBA" id="ARBA00005933"/>
    </source>
</evidence>
<dbReference type="InterPro" id="IPR022796">
    <property type="entry name" value="Chloroa_b-bind"/>
</dbReference>
<evidence type="ECO:0000256" key="4">
    <source>
        <dbReference type="ARBA" id="ARBA00022528"/>
    </source>
</evidence>
<reference evidence="10 11" key="1">
    <citation type="submission" date="2024-10" db="EMBL/GenBank/DDBJ databases">
        <title>Updated reference genomes for cyclostephanoid diatoms.</title>
        <authorList>
            <person name="Roberts W.R."/>
            <person name="Alverson A.J."/>
        </authorList>
    </citation>
    <scope>NUCLEOTIDE SEQUENCE [LARGE SCALE GENOMIC DNA]</scope>
    <source>
        <strain evidence="10 11">AJA232-27</strain>
    </source>
</reference>
<keyword evidence="6" id="KW-0934">Plastid</keyword>
<feature type="binding site" evidence="8">
    <location>
        <position position="101"/>
    </location>
    <ligand>
        <name>chlorophyll a</name>
        <dbReference type="ChEBI" id="CHEBI:58416"/>
        <label>1</label>
    </ligand>
</feature>
<feature type="binding site" description="axial binding residue" evidence="8">
    <location>
        <position position="220"/>
    </location>
    <ligand>
        <name>chlorophyll a</name>
        <dbReference type="ChEBI" id="CHEBI:58416"/>
        <label>4</label>
    </ligand>
    <ligandPart>
        <name>Mg</name>
        <dbReference type="ChEBI" id="CHEBI:25107"/>
    </ligandPart>
</feature>
<evidence type="ECO:0000256" key="7">
    <source>
        <dbReference type="ARBA" id="ARBA00023243"/>
    </source>
</evidence>
<dbReference type="InterPro" id="IPR001344">
    <property type="entry name" value="Chloro_AB-bd_pln"/>
</dbReference>
<keyword evidence="8" id="KW-0148">Chlorophyll</keyword>
<feature type="chain" id="PRO_5044790368" description="Chlorophyll a-b binding protein, chloroplastic" evidence="9">
    <location>
        <begin position="39"/>
        <end position="263"/>
    </location>
</feature>
<proteinExistence type="inferred from homology"/>
<evidence type="ECO:0008006" key="12">
    <source>
        <dbReference type="Google" id="ProtNLM"/>
    </source>
</evidence>
<keyword evidence="5" id="KW-0602">Photosynthesis</keyword>
<comment type="caution">
    <text evidence="10">The sequence shown here is derived from an EMBL/GenBank/DDBJ whole genome shotgun (WGS) entry which is preliminary data.</text>
</comment>
<evidence type="ECO:0000256" key="5">
    <source>
        <dbReference type="ARBA" id="ARBA00022531"/>
    </source>
</evidence>
<comment type="function">
    <text evidence="1">The light-harvesting complex (LHC) functions as a light receptor, it captures and delivers excitation energy to photosystems with which it is closely associated. Energy is transferred from the carotenoid and chlorophyll C (or B) to chlorophyll A and the photosynthetic reaction centers where it is used to synthesize ATP and reducing power.</text>
</comment>
<evidence type="ECO:0000256" key="6">
    <source>
        <dbReference type="ARBA" id="ARBA00022640"/>
    </source>
</evidence>